<dbReference type="EMBL" id="JH598226">
    <property type="status" value="NOT_ANNOTATED_CDS"/>
    <property type="molecule type" value="Genomic_DNA"/>
</dbReference>
<reference evidence="1" key="2">
    <citation type="submission" date="2015-06" db="UniProtKB">
        <authorList>
            <consortium name="EnsemblProtists"/>
        </authorList>
    </citation>
    <scope>IDENTIFICATION</scope>
    <source>
        <strain evidence="1">Emoy2</strain>
    </source>
</reference>
<dbReference type="AlphaFoldDB" id="M4BG64"/>
<dbReference type="HOGENOM" id="CLU_2390721_0_0_1"/>
<sequence>MVTPEKQGHIKKTVAYHMGELRRRSDSGDVNEDLLCNMDETQFVTNCDNGLTLGFRGDTEVKYADVVSGGIGMTKMVYITGGSRARIGAPMMIF</sequence>
<organism evidence="1 2">
    <name type="scientific">Hyaloperonospora arabidopsidis (strain Emoy2)</name>
    <name type="common">Downy mildew agent</name>
    <name type="synonym">Peronospora arabidopsidis</name>
    <dbReference type="NCBI Taxonomy" id="559515"/>
    <lineage>
        <taxon>Eukaryota</taxon>
        <taxon>Sar</taxon>
        <taxon>Stramenopiles</taxon>
        <taxon>Oomycota</taxon>
        <taxon>Peronosporomycetes</taxon>
        <taxon>Peronosporales</taxon>
        <taxon>Peronosporaceae</taxon>
        <taxon>Hyaloperonospora</taxon>
    </lineage>
</organism>
<proteinExistence type="predicted"/>
<reference evidence="2" key="1">
    <citation type="journal article" date="2010" name="Science">
        <title>Signatures of adaptation to obligate biotrophy in the Hyaloperonospora arabidopsidis genome.</title>
        <authorList>
            <person name="Baxter L."/>
            <person name="Tripathy S."/>
            <person name="Ishaque N."/>
            <person name="Boot N."/>
            <person name="Cabral A."/>
            <person name="Kemen E."/>
            <person name="Thines M."/>
            <person name="Ah-Fong A."/>
            <person name="Anderson R."/>
            <person name="Badejoko W."/>
            <person name="Bittner-Eddy P."/>
            <person name="Boore J.L."/>
            <person name="Chibucos M.C."/>
            <person name="Coates M."/>
            <person name="Dehal P."/>
            <person name="Delehaunty K."/>
            <person name="Dong S."/>
            <person name="Downton P."/>
            <person name="Dumas B."/>
            <person name="Fabro G."/>
            <person name="Fronick C."/>
            <person name="Fuerstenberg S.I."/>
            <person name="Fulton L."/>
            <person name="Gaulin E."/>
            <person name="Govers F."/>
            <person name="Hughes L."/>
            <person name="Humphray S."/>
            <person name="Jiang R.H."/>
            <person name="Judelson H."/>
            <person name="Kamoun S."/>
            <person name="Kyung K."/>
            <person name="Meijer H."/>
            <person name="Minx P."/>
            <person name="Morris P."/>
            <person name="Nelson J."/>
            <person name="Phuntumart V."/>
            <person name="Qutob D."/>
            <person name="Rehmany A."/>
            <person name="Rougon-Cardoso A."/>
            <person name="Ryden P."/>
            <person name="Torto-Alalibo T."/>
            <person name="Studholme D."/>
            <person name="Wang Y."/>
            <person name="Win J."/>
            <person name="Wood J."/>
            <person name="Clifton S.W."/>
            <person name="Rogers J."/>
            <person name="Van den Ackerveken G."/>
            <person name="Jones J.D."/>
            <person name="McDowell J.M."/>
            <person name="Beynon J."/>
            <person name="Tyler B.M."/>
        </authorList>
    </citation>
    <scope>NUCLEOTIDE SEQUENCE [LARGE SCALE GENOMIC DNA]</scope>
    <source>
        <strain evidence="2">Emoy2</strain>
    </source>
</reference>
<accession>M4BG64</accession>
<dbReference type="Proteomes" id="UP000011713">
    <property type="component" value="Unassembled WGS sequence"/>
</dbReference>
<dbReference type="InParanoid" id="M4BG64"/>
<name>M4BG64_HYAAE</name>
<evidence type="ECO:0000313" key="1">
    <source>
        <dbReference type="EnsemblProtists" id="HpaP805285"/>
    </source>
</evidence>
<protein>
    <submittedName>
        <fullName evidence="1">Uncharacterized protein</fullName>
    </submittedName>
</protein>
<evidence type="ECO:0000313" key="2">
    <source>
        <dbReference type="Proteomes" id="UP000011713"/>
    </source>
</evidence>
<keyword evidence="2" id="KW-1185">Reference proteome</keyword>
<dbReference type="VEuPathDB" id="FungiDB:HpaG805285"/>
<dbReference type="EnsemblProtists" id="HpaT805285">
    <property type="protein sequence ID" value="HpaP805285"/>
    <property type="gene ID" value="HpaG805285"/>
</dbReference>